<keyword evidence="6" id="KW-1185">Reference proteome</keyword>
<keyword evidence="1" id="KW-0285">Flavoprotein</keyword>
<evidence type="ECO:0000256" key="1">
    <source>
        <dbReference type="ARBA" id="ARBA00022630"/>
    </source>
</evidence>
<dbReference type="SUPFAM" id="SSF51905">
    <property type="entry name" value="FAD/NAD(P)-binding domain"/>
    <property type="match status" value="1"/>
</dbReference>
<dbReference type="PANTHER" id="PTHR43557">
    <property type="entry name" value="APOPTOSIS-INDUCING FACTOR 1"/>
    <property type="match status" value="1"/>
</dbReference>
<keyword evidence="3" id="KW-0560">Oxidoreductase</keyword>
<dbReference type="PRINTS" id="PR00368">
    <property type="entry name" value="FADPNR"/>
</dbReference>
<name>A0ABP9TNA9_9MICC</name>
<gene>
    <name evidence="5" type="ORF">GCM10025778_21880</name>
</gene>
<proteinExistence type="predicted"/>
<dbReference type="InterPro" id="IPR050446">
    <property type="entry name" value="FAD-oxidoreductase/Apoptosis"/>
</dbReference>
<dbReference type="PANTHER" id="PTHR43557:SF4">
    <property type="entry name" value="APOPTOSIS-INDUCING FACTOR 1, MITOCHONDRIAL"/>
    <property type="match status" value="1"/>
</dbReference>
<reference evidence="6" key="1">
    <citation type="journal article" date="2019" name="Int. J. Syst. Evol. Microbiol.">
        <title>The Global Catalogue of Microorganisms (GCM) 10K type strain sequencing project: providing services to taxonomists for standard genome sequencing and annotation.</title>
        <authorList>
            <consortium name="The Broad Institute Genomics Platform"/>
            <consortium name="The Broad Institute Genome Sequencing Center for Infectious Disease"/>
            <person name="Wu L."/>
            <person name="Ma J."/>
        </authorList>
    </citation>
    <scope>NUCLEOTIDE SEQUENCE [LARGE SCALE GENOMIC DNA]</scope>
    <source>
        <strain evidence="6">JCM 18952</strain>
    </source>
</reference>
<dbReference type="Gene3D" id="3.30.390.30">
    <property type="match status" value="1"/>
</dbReference>
<evidence type="ECO:0000259" key="4">
    <source>
        <dbReference type="Pfam" id="PF07992"/>
    </source>
</evidence>
<comment type="caution">
    <text evidence="5">The sequence shown here is derived from an EMBL/GenBank/DDBJ whole genome shotgun (WGS) entry which is preliminary data.</text>
</comment>
<dbReference type="Gene3D" id="3.50.50.60">
    <property type="entry name" value="FAD/NAD(P)-binding domain"/>
    <property type="match status" value="2"/>
</dbReference>
<organism evidence="5 6">
    <name type="scientific">Paeniglutamicibacter antarcticus</name>
    <dbReference type="NCBI Taxonomy" id="494023"/>
    <lineage>
        <taxon>Bacteria</taxon>
        <taxon>Bacillati</taxon>
        <taxon>Actinomycetota</taxon>
        <taxon>Actinomycetes</taxon>
        <taxon>Micrococcales</taxon>
        <taxon>Micrococcaceae</taxon>
        <taxon>Paeniglutamicibacter</taxon>
    </lineage>
</organism>
<dbReference type="InterPro" id="IPR023753">
    <property type="entry name" value="FAD/NAD-binding_dom"/>
</dbReference>
<dbReference type="InterPro" id="IPR016156">
    <property type="entry name" value="FAD/NAD-linked_Rdtase_dimer_sf"/>
</dbReference>
<accession>A0ABP9TNA9</accession>
<dbReference type="Pfam" id="PF07992">
    <property type="entry name" value="Pyr_redox_2"/>
    <property type="match status" value="1"/>
</dbReference>
<evidence type="ECO:0000313" key="6">
    <source>
        <dbReference type="Proteomes" id="UP001501257"/>
    </source>
</evidence>
<dbReference type="EMBL" id="BAABLK010000032">
    <property type="protein sequence ID" value="GAA5227655.1"/>
    <property type="molecule type" value="Genomic_DNA"/>
</dbReference>
<evidence type="ECO:0000313" key="5">
    <source>
        <dbReference type="EMBL" id="GAA5227655.1"/>
    </source>
</evidence>
<dbReference type="RefSeq" id="WP_345468117.1">
    <property type="nucleotide sequence ID" value="NZ_BAABLK010000032.1"/>
</dbReference>
<dbReference type="PRINTS" id="PR00411">
    <property type="entry name" value="PNDRDTASEI"/>
</dbReference>
<dbReference type="SUPFAM" id="SSF55424">
    <property type="entry name" value="FAD/NAD-linked reductases, dimerisation (C-terminal) domain"/>
    <property type="match status" value="1"/>
</dbReference>
<protein>
    <submittedName>
        <fullName evidence="5">NAD(P)/FAD-dependent oxidoreductase</fullName>
    </submittedName>
</protein>
<keyword evidence="2" id="KW-0274">FAD</keyword>
<feature type="domain" description="FAD/NAD(P)-binding" evidence="4">
    <location>
        <begin position="1"/>
        <end position="291"/>
    </location>
</feature>
<evidence type="ECO:0000256" key="2">
    <source>
        <dbReference type="ARBA" id="ARBA00022827"/>
    </source>
</evidence>
<sequence>MIIGGGMAGDAAAKAIRCADARGSILLIGSDPEPSVTRPALSKKLWTDPEFGFEKVWLNTTDEISAELVTSDPTTMINLKAHTVDTASGARVGYEKLLLATGGQPHRLDFPDDDRVIYFRTVTDYRKLRELAEKDRHLLVVGSGFIGTELACALLLNDTRVTLAYPEDLVNESVFPRELAQQVTRMFTENGVNLSQGTTIESGSIEDGQLLIGDGMDAEFRVDGVVVGLGISPSTELAQAAGLTVDNGIVVDETLVSSDPEVFAAGDVANHPDRLLGRRRVEHVDNANEMGSRAGANMAGPLEPHTHTPYFYSVLFGTRYAAVGRLDSSLEMVQDWAEDRSRGVVYYLSDAGEVSGVLLWNVEDQTDAARKVIADSQTGALGHEQLTGRIPLGD</sequence>
<evidence type="ECO:0000256" key="3">
    <source>
        <dbReference type="ARBA" id="ARBA00023002"/>
    </source>
</evidence>
<dbReference type="Proteomes" id="UP001501257">
    <property type="component" value="Unassembled WGS sequence"/>
</dbReference>
<dbReference type="InterPro" id="IPR036188">
    <property type="entry name" value="FAD/NAD-bd_sf"/>
</dbReference>